<keyword evidence="6 7" id="KW-0472">Membrane</keyword>
<accession>A0ABW4GAY8</accession>
<feature type="transmembrane region" description="Helical" evidence="7">
    <location>
        <begin position="174"/>
        <end position="194"/>
    </location>
</feature>
<dbReference type="Proteomes" id="UP001597097">
    <property type="component" value="Unassembled WGS sequence"/>
</dbReference>
<evidence type="ECO:0000313" key="10">
    <source>
        <dbReference type="Proteomes" id="UP001597097"/>
    </source>
</evidence>
<dbReference type="PANTHER" id="PTHR43163:SF6">
    <property type="entry name" value="DIPEPTIDE TRANSPORT SYSTEM PERMEASE PROTEIN DPPB-RELATED"/>
    <property type="match status" value="1"/>
</dbReference>
<dbReference type="Pfam" id="PF00528">
    <property type="entry name" value="BPD_transp_1"/>
    <property type="match status" value="1"/>
</dbReference>
<keyword evidence="3" id="KW-1003">Cell membrane</keyword>
<dbReference type="PROSITE" id="PS50928">
    <property type="entry name" value="ABC_TM1"/>
    <property type="match status" value="1"/>
</dbReference>
<feature type="domain" description="ABC transmembrane type-1" evidence="8">
    <location>
        <begin position="96"/>
        <end position="297"/>
    </location>
</feature>
<dbReference type="Pfam" id="PF19300">
    <property type="entry name" value="BPD_transp_1_N"/>
    <property type="match status" value="1"/>
</dbReference>
<feature type="transmembrane region" description="Helical" evidence="7">
    <location>
        <begin position="132"/>
        <end position="162"/>
    </location>
</feature>
<evidence type="ECO:0000256" key="2">
    <source>
        <dbReference type="ARBA" id="ARBA00022448"/>
    </source>
</evidence>
<keyword evidence="10" id="KW-1185">Reference proteome</keyword>
<dbReference type="EMBL" id="JBHUCM010000017">
    <property type="protein sequence ID" value="MFD1539688.1"/>
    <property type="molecule type" value="Genomic_DNA"/>
</dbReference>
<name>A0ABW4GAY8_9ACTN</name>
<evidence type="ECO:0000259" key="8">
    <source>
        <dbReference type="PROSITE" id="PS50928"/>
    </source>
</evidence>
<evidence type="ECO:0000256" key="7">
    <source>
        <dbReference type="RuleBase" id="RU363032"/>
    </source>
</evidence>
<organism evidence="9 10">
    <name type="scientific">Nonomuraea guangzhouensis</name>
    <dbReference type="NCBI Taxonomy" id="1291555"/>
    <lineage>
        <taxon>Bacteria</taxon>
        <taxon>Bacillati</taxon>
        <taxon>Actinomycetota</taxon>
        <taxon>Actinomycetes</taxon>
        <taxon>Streptosporangiales</taxon>
        <taxon>Streptosporangiaceae</taxon>
        <taxon>Nonomuraea</taxon>
    </lineage>
</organism>
<evidence type="ECO:0000256" key="6">
    <source>
        <dbReference type="ARBA" id="ARBA00023136"/>
    </source>
</evidence>
<keyword evidence="2 7" id="KW-0813">Transport</keyword>
<comment type="caution">
    <text evidence="9">The sequence shown here is derived from an EMBL/GenBank/DDBJ whole genome shotgun (WGS) entry which is preliminary data.</text>
</comment>
<sequence length="314" mass="32941">MTGFLMKRLLGLLVTLLAASFAIYASVYLSPGSPESVLFGARNPPPEVRAAVREHLGLDEPFLTRYVRWLGQVLHGDLGTSLVSQQDVASRLAHPLVVTAALVGYASILIIVLGIGLGLLSALRPGPVDGVVNVLVSTATAVPAFVASSLTISVFAVGLGWFPAYGLTDEIGGWWRSLTLPALSLAIIASGLLARITRATAREQLASDHVQTAVARGLSTHRLVRSHVLRNSAGPVISVAGLQIASLFAGAVVVEQAFGLAGVGQLLITSVQQKDFPVVQAVCLLLVSAFVLLNLGADVLVARFDPRLHRTVIS</sequence>
<feature type="transmembrane region" description="Helical" evidence="7">
    <location>
        <begin position="235"/>
        <end position="258"/>
    </location>
</feature>
<dbReference type="InterPro" id="IPR000515">
    <property type="entry name" value="MetI-like"/>
</dbReference>
<evidence type="ECO:0000256" key="4">
    <source>
        <dbReference type="ARBA" id="ARBA00022692"/>
    </source>
</evidence>
<evidence type="ECO:0000256" key="3">
    <source>
        <dbReference type="ARBA" id="ARBA00022475"/>
    </source>
</evidence>
<evidence type="ECO:0000256" key="5">
    <source>
        <dbReference type="ARBA" id="ARBA00022989"/>
    </source>
</evidence>
<protein>
    <submittedName>
        <fullName evidence="9">ABC transporter permease</fullName>
    </submittedName>
</protein>
<feature type="transmembrane region" description="Helical" evidence="7">
    <location>
        <begin position="278"/>
        <end position="301"/>
    </location>
</feature>
<feature type="transmembrane region" description="Helical" evidence="7">
    <location>
        <begin position="96"/>
        <end position="120"/>
    </location>
</feature>
<dbReference type="RefSeq" id="WP_219534190.1">
    <property type="nucleotide sequence ID" value="NZ_JAHKRM010000021.1"/>
</dbReference>
<keyword evidence="5 7" id="KW-1133">Transmembrane helix</keyword>
<keyword evidence="4 7" id="KW-0812">Transmembrane</keyword>
<evidence type="ECO:0000256" key="1">
    <source>
        <dbReference type="ARBA" id="ARBA00004651"/>
    </source>
</evidence>
<gene>
    <name evidence="9" type="ORF">ACFSJ0_21725</name>
</gene>
<comment type="subcellular location">
    <subcellularLocation>
        <location evidence="1 7">Cell membrane</location>
        <topology evidence="1 7">Multi-pass membrane protein</topology>
    </subcellularLocation>
</comment>
<dbReference type="CDD" id="cd06261">
    <property type="entry name" value="TM_PBP2"/>
    <property type="match status" value="1"/>
</dbReference>
<evidence type="ECO:0000313" key="9">
    <source>
        <dbReference type="EMBL" id="MFD1539688.1"/>
    </source>
</evidence>
<reference evidence="10" key="1">
    <citation type="journal article" date="2019" name="Int. J. Syst. Evol. Microbiol.">
        <title>The Global Catalogue of Microorganisms (GCM) 10K type strain sequencing project: providing services to taxonomists for standard genome sequencing and annotation.</title>
        <authorList>
            <consortium name="The Broad Institute Genomics Platform"/>
            <consortium name="The Broad Institute Genome Sequencing Center for Infectious Disease"/>
            <person name="Wu L."/>
            <person name="Ma J."/>
        </authorList>
    </citation>
    <scope>NUCLEOTIDE SEQUENCE [LARGE SCALE GENOMIC DNA]</scope>
    <source>
        <strain evidence="10">CGMCC 1.15399</strain>
    </source>
</reference>
<dbReference type="InterPro" id="IPR045621">
    <property type="entry name" value="BPD_transp_1_N"/>
</dbReference>
<proteinExistence type="inferred from homology"/>
<dbReference type="PANTHER" id="PTHR43163">
    <property type="entry name" value="DIPEPTIDE TRANSPORT SYSTEM PERMEASE PROTEIN DPPB-RELATED"/>
    <property type="match status" value="1"/>
</dbReference>
<comment type="similarity">
    <text evidence="7">Belongs to the binding-protein-dependent transport system permease family.</text>
</comment>